<proteinExistence type="predicted"/>
<keyword evidence="2" id="KW-1185">Reference proteome</keyword>
<organism evidence="1 2">
    <name type="scientific">Ceratodon purpureus</name>
    <name type="common">Fire moss</name>
    <name type="synonym">Dicranum purpureum</name>
    <dbReference type="NCBI Taxonomy" id="3225"/>
    <lineage>
        <taxon>Eukaryota</taxon>
        <taxon>Viridiplantae</taxon>
        <taxon>Streptophyta</taxon>
        <taxon>Embryophyta</taxon>
        <taxon>Bryophyta</taxon>
        <taxon>Bryophytina</taxon>
        <taxon>Bryopsida</taxon>
        <taxon>Dicranidae</taxon>
        <taxon>Pseudoditrichales</taxon>
        <taxon>Ditrichaceae</taxon>
        <taxon>Ceratodon</taxon>
    </lineage>
</organism>
<comment type="caution">
    <text evidence="1">The sequence shown here is derived from an EMBL/GenBank/DDBJ whole genome shotgun (WGS) entry which is preliminary data.</text>
</comment>
<gene>
    <name evidence="1" type="ORF">KC19_9G025400</name>
</gene>
<evidence type="ECO:0000313" key="1">
    <source>
        <dbReference type="EMBL" id="KAG0560928.1"/>
    </source>
</evidence>
<accession>A0A8T0GTF5</accession>
<name>A0A8T0GTF5_CERPU</name>
<dbReference type="AlphaFoldDB" id="A0A8T0GTF5"/>
<protein>
    <submittedName>
        <fullName evidence="1">Uncharacterized protein</fullName>
    </submittedName>
</protein>
<sequence>MCSVWVRQQCRCIDAPVSRLQDLDIGAQASPFLTITNFLTCTTCTALSFFVCRISSPARGVCPFFQQVRPDRSLQFQSKVCSFGAKFAVSVKSLQFRWRVSRIV</sequence>
<reference evidence="1" key="1">
    <citation type="submission" date="2020-06" db="EMBL/GenBank/DDBJ databases">
        <title>WGS assembly of Ceratodon purpureus strain R40.</title>
        <authorList>
            <person name="Carey S.B."/>
            <person name="Jenkins J."/>
            <person name="Shu S."/>
            <person name="Lovell J.T."/>
            <person name="Sreedasyam A."/>
            <person name="Maumus F."/>
            <person name="Tiley G.P."/>
            <person name="Fernandez-Pozo N."/>
            <person name="Barry K."/>
            <person name="Chen C."/>
            <person name="Wang M."/>
            <person name="Lipzen A."/>
            <person name="Daum C."/>
            <person name="Saski C.A."/>
            <person name="Payton A.C."/>
            <person name="Mcbreen J.C."/>
            <person name="Conrad R.E."/>
            <person name="Kollar L.M."/>
            <person name="Olsson S."/>
            <person name="Huttunen S."/>
            <person name="Landis J.B."/>
            <person name="Wickett N.J."/>
            <person name="Johnson M.G."/>
            <person name="Rensing S.A."/>
            <person name="Grimwood J."/>
            <person name="Schmutz J."/>
            <person name="Mcdaniel S.F."/>
        </authorList>
    </citation>
    <scope>NUCLEOTIDE SEQUENCE</scope>
    <source>
        <strain evidence="1">R40</strain>
    </source>
</reference>
<dbReference type="Proteomes" id="UP000822688">
    <property type="component" value="Chromosome 9"/>
</dbReference>
<dbReference type="EMBL" id="CM026430">
    <property type="protein sequence ID" value="KAG0560928.1"/>
    <property type="molecule type" value="Genomic_DNA"/>
</dbReference>
<evidence type="ECO:0000313" key="2">
    <source>
        <dbReference type="Proteomes" id="UP000822688"/>
    </source>
</evidence>